<accession>A0A0D5A325</accession>
<evidence type="ECO:0000313" key="1">
    <source>
        <dbReference type="EMBL" id="AJW30558.1"/>
    </source>
</evidence>
<proteinExistence type="predicted"/>
<name>A0A0D5A325_PROMR</name>
<dbReference type="EMBL" id="KJ947870">
    <property type="protein sequence ID" value="AJW30558.1"/>
    <property type="molecule type" value="Genomic_DNA"/>
</dbReference>
<protein>
    <submittedName>
        <fullName evidence="1">Uncharacterized protein</fullName>
    </submittedName>
</protein>
<organism evidence="1">
    <name type="scientific">Prochlorococcus marinus str. P0902-H212</name>
    <dbReference type="NCBI Taxonomy" id="1620696"/>
    <lineage>
        <taxon>Bacteria</taxon>
        <taxon>Bacillati</taxon>
        <taxon>Cyanobacteriota</taxon>
        <taxon>Cyanophyceae</taxon>
        <taxon>Synechococcales</taxon>
        <taxon>Prochlorococcaceae</taxon>
        <taxon>Prochlorococcus</taxon>
    </lineage>
</organism>
<dbReference type="AlphaFoldDB" id="A0A0D5A325"/>
<reference evidence="1" key="1">
    <citation type="submission" date="2014-06" db="EMBL/GenBank/DDBJ databases">
        <authorList>
            <person name="Berube P.M."/>
        </authorList>
    </citation>
    <scope>NUCLEOTIDE SEQUENCE</scope>
    <source>
        <strain evidence="1">P0902-H212</strain>
    </source>
</reference>
<sequence length="88" mass="10635">MREQIDWKQELLDSANFNGKQEKILKHGQKSLIDSWLLGALYTRWKKMKGYREPPTPNCLSSFLEWEKRLAKKEFYVLIEDDVLYPDW</sequence>
<gene>
    <name evidence="1" type="ORF">FA02_0292</name>
</gene>